<protein>
    <submittedName>
        <fullName evidence="1">22241_t:CDS:1</fullName>
    </submittedName>
</protein>
<accession>A0ACA9S992</accession>
<dbReference type="EMBL" id="CAJVQC010096554">
    <property type="protein sequence ID" value="CAG8829037.1"/>
    <property type="molecule type" value="Genomic_DNA"/>
</dbReference>
<dbReference type="Proteomes" id="UP000789920">
    <property type="component" value="Unassembled WGS sequence"/>
</dbReference>
<keyword evidence="2" id="KW-1185">Reference proteome</keyword>
<evidence type="ECO:0000313" key="2">
    <source>
        <dbReference type="Proteomes" id="UP000789920"/>
    </source>
</evidence>
<gene>
    <name evidence="1" type="ORF">RPERSI_LOCUS27392</name>
</gene>
<sequence length="86" mass="9788">ADEPDNKSEESENKSDESENKSDESENKSDESENKTDEYNNQSNESTGEFIKPDVSNIESQMPIRQSRFKPFFKIFAGFFVIGLIG</sequence>
<evidence type="ECO:0000313" key="1">
    <source>
        <dbReference type="EMBL" id="CAG8829037.1"/>
    </source>
</evidence>
<proteinExistence type="predicted"/>
<feature type="non-terminal residue" evidence="1">
    <location>
        <position position="86"/>
    </location>
</feature>
<name>A0ACA9S992_9GLOM</name>
<comment type="caution">
    <text evidence="1">The sequence shown here is derived from an EMBL/GenBank/DDBJ whole genome shotgun (WGS) entry which is preliminary data.</text>
</comment>
<reference evidence="1" key="1">
    <citation type="submission" date="2021-06" db="EMBL/GenBank/DDBJ databases">
        <authorList>
            <person name="Kallberg Y."/>
            <person name="Tangrot J."/>
            <person name="Rosling A."/>
        </authorList>
    </citation>
    <scope>NUCLEOTIDE SEQUENCE</scope>
    <source>
        <strain evidence="1">MA461A</strain>
    </source>
</reference>
<feature type="non-terminal residue" evidence="1">
    <location>
        <position position="1"/>
    </location>
</feature>
<organism evidence="1 2">
    <name type="scientific">Racocetra persica</name>
    <dbReference type="NCBI Taxonomy" id="160502"/>
    <lineage>
        <taxon>Eukaryota</taxon>
        <taxon>Fungi</taxon>
        <taxon>Fungi incertae sedis</taxon>
        <taxon>Mucoromycota</taxon>
        <taxon>Glomeromycotina</taxon>
        <taxon>Glomeromycetes</taxon>
        <taxon>Diversisporales</taxon>
        <taxon>Gigasporaceae</taxon>
        <taxon>Racocetra</taxon>
    </lineage>
</organism>